<comment type="caution">
    <text evidence="5">The sequence shown here is derived from an EMBL/GenBank/DDBJ whole genome shotgun (WGS) entry which is preliminary data.</text>
</comment>
<accession>A0A6A6K5D5</accession>
<feature type="region of interest" description="Disordered" evidence="3">
    <location>
        <begin position="87"/>
        <end position="130"/>
    </location>
</feature>
<reference evidence="5 6" key="1">
    <citation type="journal article" date="2020" name="Mol. Plant">
        <title>The Chromosome-Based Rubber Tree Genome Provides New Insights into Spurge Genome Evolution and Rubber Biosynthesis.</title>
        <authorList>
            <person name="Liu J."/>
            <person name="Shi C."/>
            <person name="Shi C.C."/>
            <person name="Li W."/>
            <person name="Zhang Q.J."/>
            <person name="Zhang Y."/>
            <person name="Li K."/>
            <person name="Lu H.F."/>
            <person name="Shi C."/>
            <person name="Zhu S.T."/>
            <person name="Xiao Z.Y."/>
            <person name="Nan H."/>
            <person name="Yue Y."/>
            <person name="Zhu X.G."/>
            <person name="Wu Y."/>
            <person name="Hong X.N."/>
            <person name="Fan G.Y."/>
            <person name="Tong Y."/>
            <person name="Zhang D."/>
            <person name="Mao C.L."/>
            <person name="Liu Y.L."/>
            <person name="Hao S.J."/>
            <person name="Liu W.Q."/>
            <person name="Lv M.Q."/>
            <person name="Zhang H.B."/>
            <person name="Liu Y."/>
            <person name="Hu-Tang G.R."/>
            <person name="Wang J.P."/>
            <person name="Wang J.H."/>
            <person name="Sun Y.H."/>
            <person name="Ni S.B."/>
            <person name="Chen W.B."/>
            <person name="Zhang X.C."/>
            <person name="Jiao Y.N."/>
            <person name="Eichler E.E."/>
            <person name="Li G.H."/>
            <person name="Liu X."/>
            <person name="Gao L.Z."/>
        </authorList>
    </citation>
    <scope>NUCLEOTIDE SEQUENCE [LARGE SCALE GENOMIC DNA]</scope>
    <source>
        <strain evidence="6">cv. GT1</strain>
        <tissue evidence="5">Leaf</tissue>
    </source>
</reference>
<organism evidence="5 6">
    <name type="scientific">Hevea brasiliensis</name>
    <name type="common">Para rubber tree</name>
    <name type="synonym">Siphonia brasiliensis</name>
    <dbReference type="NCBI Taxonomy" id="3981"/>
    <lineage>
        <taxon>Eukaryota</taxon>
        <taxon>Viridiplantae</taxon>
        <taxon>Streptophyta</taxon>
        <taxon>Embryophyta</taxon>
        <taxon>Tracheophyta</taxon>
        <taxon>Spermatophyta</taxon>
        <taxon>Magnoliopsida</taxon>
        <taxon>eudicotyledons</taxon>
        <taxon>Gunneridae</taxon>
        <taxon>Pentapetalae</taxon>
        <taxon>rosids</taxon>
        <taxon>fabids</taxon>
        <taxon>Malpighiales</taxon>
        <taxon>Euphorbiaceae</taxon>
        <taxon>Crotonoideae</taxon>
        <taxon>Micrandreae</taxon>
        <taxon>Hevea</taxon>
    </lineage>
</organism>
<dbReference type="GO" id="GO:0016020">
    <property type="term" value="C:membrane"/>
    <property type="evidence" value="ECO:0007669"/>
    <property type="project" value="UniProtKB-SubCell"/>
</dbReference>
<dbReference type="PANTHER" id="PTHR43634">
    <property type="entry name" value="OW CONDUCTANCE MECHANOSENSITIVE CHANNEL"/>
    <property type="match status" value="1"/>
</dbReference>
<sequence>MSKVLAKNPQVEQWRLHRRVFLDNINPENQALLVSASSYNGIVPYLISYSICVPLQIVRDSIYKRGGMASNHPLLLIEPSYRINVEDKAKSQAHSGRGVGDQENKAASRSTSDIKTGGSPSQTPRPKKHLNLKLRCMPELVTPNSNAKDHTHAATASTSDIRVVYRMPVKSSPNSVPKMPNFAEASNSESKAAGSVSNNVYKTKRCLTASSLRLQEPV</sequence>
<evidence type="ECO:0000259" key="4">
    <source>
        <dbReference type="Pfam" id="PF24956"/>
    </source>
</evidence>
<dbReference type="Proteomes" id="UP000467840">
    <property type="component" value="Chromosome 12"/>
</dbReference>
<proteinExistence type="inferred from homology"/>
<name>A0A6A6K5D5_HEVBR</name>
<feature type="compositionally biased region" description="Polar residues" evidence="3">
    <location>
        <begin position="107"/>
        <end position="124"/>
    </location>
</feature>
<evidence type="ECO:0000256" key="1">
    <source>
        <dbReference type="ARBA" id="ARBA00004141"/>
    </source>
</evidence>
<evidence type="ECO:0000256" key="2">
    <source>
        <dbReference type="ARBA" id="ARBA00008017"/>
    </source>
</evidence>
<feature type="domain" description="Mechanosensitive ion channel protein 2/3 C-terminal" evidence="4">
    <location>
        <begin position="1"/>
        <end position="39"/>
    </location>
</feature>
<evidence type="ECO:0000313" key="5">
    <source>
        <dbReference type="EMBL" id="KAF2283897.1"/>
    </source>
</evidence>
<dbReference type="EMBL" id="JAAGAX010000018">
    <property type="protein sequence ID" value="KAF2283897.1"/>
    <property type="molecule type" value="Genomic_DNA"/>
</dbReference>
<comment type="subcellular location">
    <subcellularLocation>
        <location evidence="1">Membrane</location>
        <topology evidence="1">Multi-pass membrane protein</topology>
    </subcellularLocation>
</comment>
<protein>
    <recommendedName>
        <fullName evidence="4">Mechanosensitive ion channel protein 2/3 C-terminal domain-containing protein</fullName>
    </recommendedName>
</protein>
<gene>
    <name evidence="5" type="ORF">GH714_016991</name>
</gene>
<keyword evidence="6" id="KW-1185">Reference proteome</keyword>
<dbReference type="PANTHER" id="PTHR43634:SF2">
    <property type="entry name" value="LOW CONDUCTANCE MECHANOSENSITIVE CHANNEL YNAI"/>
    <property type="match status" value="1"/>
</dbReference>
<evidence type="ECO:0000256" key="3">
    <source>
        <dbReference type="SAM" id="MobiDB-lite"/>
    </source>
</evidence>
<dbReference type="Pfam" id="PF24956">
    <property type="entry name" value="Msl2-3_C"/>
    <property type="match status" value="1"/>
</dbReference>
<dbReference type="InterPro" id="IPR045042">
    <property type="entry name" value="YnaI-like"/>
</dbReference>
<comment type="similarity">
    <text evidence="2">Belongs to the MscS (TC 1.A.23) family.</text>
</comment>
<evidence type="ECO:0000313" key="6">
    <source>
        <dbReference type="Proteomes" id="UP000467840"/>
    </source>
</evidence>
<dbReference type="AlphaFoldDB" id="A0A6A6K5D5"/>
<dbReference type="InterPro" id="IPR056876">
    <property type="entry name" value="Msl2-3_C"/>
</dbReference>